<feature type="compositionally biased region" description="Basic and acidic residues" evidence="3">
    <location>
        <begin position="185"/>
        <end position="203"/>
    </location>
</feature>
<sequence length="504" mass="55395">MKKNLLLLILFVFNLTIWAQQKPNIIIIYADDLGYGDLSCYGMSKISTPNIDKLAKQGLQFSNAHSTSATCTPSRYGLLTGKYPWKQNGTGIAPGDASLIIPTNKATLPSMLQKAGYTTAVIGKWHLGLGTNGIDWNTEIKPGPKEVGFDYSFIMPATLDRVPCVYVENGRVLNLDPKDPITVSYKEKVGNDPTGKENPEQLRMKPYPGQGHNETIVDSISRIGYMSGGHSAYWKDADIAGDITKKAISFMSKNTSNPFFLYFATGDIHVPRYPHSMFRGKSGMGLRGDAILQLDWTVGEIVKALDSLKLTQNTLIIFSSDNGPVVNDGYMDKAVEMLGNHKPAGALRGGKYSSFEAGTTVPFIVKWLKNIQPNKKTDVLLSHIDLFSSLAKLTAQPLQNDDAPDSFDMLAQLTGKSNKDRSYLIEQGSSLSIIQGKWKYIESSKGPRIDLDVNIELGNNPLPQLYDLSKDKGEKNNLASQHPDVVTNLSALLKSSKEVLITRQ</sequence>
<proteinExistence type="inferred from homology"/>
<feature type="region of interest" description="Disordered" evidence="3">
    <location>
        <begin position="185"/>
        <end position="209"/>
    </location>
</feature>
<evidence type="ECO:0000313" key="7">
    <source>
        <dbReference type="Proteomes" id="UP000032061"/>
    </source>
</evidence>
<dbReference type="STRING" id="37752.IW18_00490"/>
<dbReference type="Proteomes" id="UP000198302">
    <property type="component" value="Unassembled WGS sequence"/>
</dbReference>
<protein>
    <submittedName>
        <fullName evidence="5">Arylsulfatase</fullName>
    </submittedName>
</protein>
<evidence type="ECO:0000256" key="3">
    <source>
        <dbReference type="SAM" id="MobiDB-lite"/>
    </source>
</evidence>
<dbReference type="CDD" id="cd16143">
    <property type="entry name" value="ARS_like"/>
    <property type="match status" value="1"/>
</dbReference>
<evidence type="ECO:0000313" key="8">
    <source>
        <dbReference type="Proteomes" id="UP000198302"/>
    </source>
</evidence>
<evidence type="ECO:0000313" key="5">
    <source>
        <dbReference type="EMBL" id="KIO54532.1"/>
    </source>
</evidence>
<name>A0A0D0F962_9FLAO</name>
<dbReference type="EMBL" id="MUGX01000038">
    <property type="protein sequence ID" value="OXA83874.1"/>
    <property type="molecule type" value="Genomic_DNA"/>
</dbReference>
<evidence type="ECO:0000256" key="1">
    <source>
        <dbReference type="ARBA" id="ARBA00008779"/>
    </source>
</evidence>
<dbReference type="OrthoDB" id="9766107at2"/>
<dbReference type="InterPro" id="IPR052701">
    <property type="entry name" value="GAG_Ulvan_Degrading_Sulfatases"/>
</dbReference>
<dbReference type="InterPro" id="IPR024607">
    <property type="entry name" value="Sulfatase_CS"/>
</dbReference>
<comment type="similarity">
    <text evidence="1">Belongs to the sulfatase family.</text>
</comment>
<dbReference type="SUPFAM" id="SSF53649">
    <property type="entry name" value="Alkaline phosphatase-like"/>
    <property type="match status" value="1"/>
</dbReference>
<dbReference type="Gene3D" id="3.30.1120.10">
    <property type="match status" value="1"/>
</dbReference>
<accession>A0A0D0F962</accession>
<dbReference type="Gene3D" id="3.40.720.10">
    <property type="entry name" value="Alkaline Phosphatase, subunit A"/>
    <property type="match status" value="1"/>
</dbReference>
<evidence type="ECO:0000313" key="6">
    <source>
        <dbReference type="EMBL" id="OXA83874.1"/>
    </source>
</evidence>
<dbReference type="PROSITE" id="PS00523">
    <property type="entry name" value="SULFATASE_1"/>
    <property type="match status" value="1"/>
</dbReference>
<reference evidence="5 7" key="1">
    <citation type="submission" date="2015-01" db="EMBL/GenBank/DDBJ databases">
        <title>Genome of Flavobacterium hibernum DSM 12611.</title>
        <authorList>
            <person name="Stropko S.J."/>
            <person name="Pipes S.E."/>
            <person name="Newman J.D."/>
        </authorList>
    </citation>
    <scope>NUCLEOTIDE SEQUENCE [LARGE SCALE GENOMIC DNA]</scope>
    <source>
        <strain evidence="5 7">DSM 12611</strain>
    </source>
</reference>
<organism evidence="5 7">
    <name type="scientific">Flavobacterium hibernum</name>
    <dbReference type="NCBI Taxonomy" id="37752"/>
    <lineage>
        <taxon>Bacteria</taxon>
        <taxon>Pseudomonadati</taxon>
        <taxon>Bacteroidota</taxon>
        <taxon>Flavobacteriia</taxon>
        <taxon>Flavobacteriales</taxon>
        <taxon>Flavobacteriaceae</taxon>
        <taxon>Flavobacterium</taxon>
    </lineage>
</organism>
<dbReference type="GO" id="GO:0016787">
    <property type="term" value="F:hydrolase activity"/>
    <property type="evidence" value="ECO:0007669"/>
    <property type="project" value="UniProtKB-KW"/>
</dbReference>
<gene>
    <name evidence="6" type="ORF">B0A73_21615</name>
    <name evidence="5" type="ORF">IW18_00490</name>
</gene>
<dbReference type="Pfam" id="PF00884">
    <property type="entry name" value="Sulfatase"/>
    <property type="match status" value="1"/>
</dbReference>
<dbReference type="PANTHER" id="PTHR43751">
    <property type="entry name" value="SULFATASE"/>
    <property type="match status" value="1"/>
</dbReference>
<dbReference type="Proteomes" id="UP000032061">
    <property type="component" value="Unassembled WGS sequence"/>
</dbReference>
<dbReference type="EMBL" id="JPRK01000002">
    <property type="protein sequence ID" value="KIO54532.1"/>
    <property type="molecule type" value="Genomic_DNA"/>
</dbReference>
<dbReference type="InterPro" id="IPR017850">
    <property type="entry name" value="Alkaline_phosphatase_core_sf"/>
</dbReference>
<dbReference type="PROSITE" id="PS00149">
    <property type="entry name" value="SULFATASE_2"/>
    <property type="match status" value="1"/>
</dbReference>
<comment type="caution">
    <text evidence="5">The sequence shown here is derived from an EMBL/GenBank/DDBJ whole genome shotgun (WGS) entry which is preliminary data.</text>
</comment>
<dbReference type="PANTHER" id="PTHR43751:SF6">
    <property type="entry name" value="N-ACETYLGALACTOSAMINE-6-O-SULFATASE"/>
    <property type="match status" value="1"/>
</dbReference>
<keyword evidence="8" id="KW-1185">Reference proteome</keyword>
<evidence type="ECO:0000259" key="4">
    <source>
        <dbReference type="Pfam" id="PF00884"/>
    </source>
</evidence>
<dbReference type="InterPro" id="IPR000917">
    <property type="entry name" value="Sulfatase_N"/>
</dbReference>
<dbReference type="AlphaFoldDB" id="A0A0D0F962"/>
<dbReference type="RefSeq" id="WP_041515625.1">
    <property type="nucleotide sequence ID" value="NZ_JPRK01000002.1"/>
</dbReference>
<reference evidence="6 8" key="2">
    <citation type="submission" date="2016-11" db="EMBL/GenBank/DDBJ databases">
        <title>Whole genomes of Flavobacteriaceae.</title>
        <authorList>
            <person name="Stine C."/>
            <person name="Li C."/>
            <person name="Tadesse D."/>
        </authorList>
    </citation>
    <scope>NUCLEOTIDE SEQUENCE [LARGE SCALE GENOMIC DNA]</scope>
    <source>
        <strain evidence="6 8">ATCC 51468</strain>
    </source>
</reference>
<evidence type="ECO:0000256" key="2">
    <source>
        <dbReference type="ARBA" id="ARBA00022801"/>
    </source>
</evidence>
<feature type="domain" description="Sulfatase N-terminal" evidence="4">
    <location>
        <begin position="23"/>
        <end position="394"/>
    </location>
</feature>
<keyword evidence="2" id="KW-0378">Hydrolase</keyword>